<comment type="caution">
    <text evidence="3">The sequence shown here is derived from an EMBL/GenBank/DDBJ whole genome shotgun (WGS) entry which is preliminary data.</text>
</comment>
<dbReference type="Proteomes" id="UP000289738">
    <property type="component" value="Chromosome A08"/>
</dbReference>
<dbReference type="InterPro" id="IPR036397">
    <property type="entry name" value="RNaseH_sf"/>
</dbReference>
<dbReference type="EMBL" id="SDMP01000008">
    <property type="protein sequence ID" value="RYR45067.1"/>
    <property type="molecule type" value="Genomic_DNA"/>
</dbReference>
<accession>A0A445C2C3</accession>
<dbReference type="InterPro" id="IPR044730">
    <property type="entry name" value="RNase_H-like_dom_plant"/>
</dbReference>
<dbReference type="GO" id="GO:0004523">
    <property type="term" value="F:RNA-DNA hybrid ribonuclease activity"/>
    <property type="evidence" value="ECO:0007669"/>
    <property type="project" value="InterPro"/>
</dbReference>
<dbReference type="CDD" id="cd06222">
    <property type="entry name" value="RNase_H_like"/>
    <property type="match status" value="1"/>
</dbReference>
<dbReference type="PANTHER" id="PTHR47723:SF24">
    <property type="entry name" value="RNASE H TYPE-1 DOMAIN-CONTAINING PROTEIN"/>
    <property type="match status" value="1"/>
</dbReference>
<dbReference type="Pfam" id="PF13456">
    <property type="entry name" value="RVT_3"/>
    <property type="match status" value="1"/>
</dbReference>
<evidence type="ECO:0000313" key="3">
    <source>
        <dbReference type="EMBL" id="RYR45067.1"/>
    </source>
</evidence>
<dbReference type="Gene3D" id="3.30.420.10">
    <property type="entry name" value="Ribonuclease H-like superfamily/Ribonuclease H"/>
    <property type="match status" value="1"/>
</dbReference>
<dbReference type="STRING" id="3818.A0A445C2C3"/>
<feature type="domain" description="RNase H type-1" evidence="2">
    <location>
        <begin position="48"/>
        <end position="168"/>
    </location>
</feature>
<reference evidence="3 4" key="1">
    <citation type="submission" date="2019-01" db="EMBL/GenBank/DDBJ databases">
        <title>Sequencing of cultivated peanut Arachis hypogaea provides insights into genome evolution and oil improvement.</title>
        <authorList>
            <person name="Chen X."/>
        </authorList>
    </citation>
    <scope>NUCLEOTIDE SEQUENCE [LARGE SCALE GENOMIC DNA]</scope>
    <source>
        <strain evidence="4">cv. Fuhuasheng</strain>
        <tissue evidence="3">Leaves</tissue>
    </source>
</reference>
<dbReference type="PANTHER" id="PTHR47723">
    <property type="entry name" value="OS05G0353850 PROTEIN"/>
    <property type="match status" value="1"/>
</dbReference>
<dbReference type="AlphaFoldDB" id="A0A445C2C3"/>
<sequence length="222" mass="24676">MFQAACLTAEFQKATQNFSTDNKSRTARRDEKKRITWRPPPRNWVKVNTDAAFQKETGIAALAVVVRDWQGRVITGTTTTVKTTSALTAEVQAYREALILIKNLQIPNCIIETDCLPLVQAIKSKMPIAEADAIFRNILQLLEDAPDVGATWTPREGNKLAHQLAAMAAGNDLGRQWTMNPPDQVRNLIRTEASFAAIKHNQDIQHQAGTDPSIQMRGHLPP</sequence>
<organism evidence="3 4">
    <name type="scientific">Arachis hypogaea</name>
    <name type="common">Peanut</name>
    <dbReference type="NCBI Taxonomy" id="3818"/>
    <lineage>
        <taxon>Eukaryota</taxon>
        <taxon>Viridiplantae</taxon>
        <taxon>Streptophyta</taxon>
        <taxon>Embryophyta</taxon>
        <taxon>Tracheophyta</taxon>
        <taxon>Spermatophyta</taxon>
        <taxon>Magnoliopsida</taxon>
        <taxon>eudicotyledons</taxon>
        <taxon>Gunneridae</taxon>
        <taxon>Pentapetalae</taxon>
        <taxon>rosids</taxon>
        <taxon>fabids</taxon>
        <taxon>Fabales</taxon>
        <taxon>Fabaceae</taxon>
        <taxon>Papilionoideae</taxon>
        <taxon>50 kb inversion clade</taxon>
        <taxon>dalbergioids sensu lato</taxon>
        <taxon>Dalbergieae</taxon>
        <taxon>Pterocarpus clade</taxon>
        <taxon>Arachis</taxon>
    </lineage>
</organism>
<dbReference type="InterPro" id="IPR002156">
    <property type="entry name" value="RNaseH_domain"/>
</dbReference>
<gene>
    <name evidence="3" type="ORF">Ahy_A08g041312</name>
</gene>
<evidence type="ECO:0000256" key="1">
    <source>
        <dbReference type="SAM" id="MobiDB-lite"/>
    </source>
</evidence>
<dbReference type="InterPro" id="IPR012337">
    <property type="entry name" value="RNaseH-like_sf"/>
</dbReference>
<feature type="compositionally biased region" description="Polar residues" evidence="1">
    <location>
        <begin position="204"/>
        <end position="213"/>
    </location>
</feature>
<dbReference type="InterPro" id="IPR053151">
    <property type="entry name" value="RNase_H-like"/>
</dbReference>
<name>A0A445C2C3_ARAHY</name>
<evidence type="ECO:0000313" key="4">
    <source>
        <dbReference type="Proteomes" id="UP000289738"/>
    </source>
</evidence>
<evidence type="ECO:0000259" key="2">
    <source>
        <dbReference type="Pfam" id="PF13456"/>
    </source>
</evidence>
<feature type="region of interest" description="Disordered" evidence="1">
    <location>
        <begin position="203"/>
        <end position="222"/>
    </location>
</feature>
<proteinExistence type="predicted"/>
<protein>
    <recommendedName>
        <fullName evidence="2">RNase H type-1 domain-containing protein</fullName>
    </recommendedName>
</protein>
<dbReference type="SUPFAM" id="SSF53098">
    <property type="entry name" value="Ribonuclease H-like"/>
    <property type="match status" value="1"/>
</dbReference>
<dbReference type="GO" id="GO:0003676">
    <property type="term" value="F:nucleic acid binding"/>
    <property type="evidence" value="ECO:0007669"/>
    <property type="project" value="InterPro"/>
</dbReference>
<keyword evidence="4" id="KW-1185">Reference proteome</keyword>